<evidence type="ECO:0000313" key="2">
    <source>
        <dbReference type="EMBL" id="KAL2089876.1"/>
    </source>
</evidence>
<proteinExistence type="predicted"/>
<feature type="region of interest" description="Disordered" evidence="1">
    <location>
        <begin position="54"/>
        <end position="111"/>
    </location>
</feature>
<organism evidence="2 3">
    <name type="scientific">Coilia grayii</name>
    <name type="common">Gray's grenadier anchovy</name>
    <dbReference type="NCBI Taxonomy" id="363190"/>
    <lineage>
        <taxon>Eukaryota</taxon>
        <taxon>Metazoa</taxon>
        <taxon>Chordata</taxon>
        <taxon>Craniata</taxon>
        <taxon>Vertebrata</taxon>
        <taxon>Euteleostomi</taxon>
        <taxon>Actinopterygii</taxon>
        <taxon>Neopterygii</taxon>
        <taxon>Teleostei</taxon>
        <taxon>Clupei</taxon>
        <taxon>Clupeiformes</taxon>
        <taxon>Clupeoidei</taxon>
        <taxon>Engraulidae</taxon>
        <taxon>Coilinae</taxon>
        <taxon>Coilia</taxon>
    </lineage>
</organism>
<dbReference type="Gene3D" id="3.90.1750.10">
    <property type="entry name" value="Hect, E3 ligase catalytic domains"/>
    <property type="match status" value="1"/>
</dbReference>
<name>A0ABD1JSM1_9TELE</name>
<dbReference type="SUPFAM" id="SSF56204">
    <property type="entry name" value="Hect, E3 ligase catalytic domain"/>
    <property type="match status" value="1"/>
</dbReference>
<reference evidence="2 3" key="1">
    <citation type="submission" date="2024-09" db="EMBL/GenBank/DDBJ databases">
        <title>A chromosome-level genome assembly of Gray's grenadier anchovy, Coilia grayii.</title>
        <authorList>
            <person name="Fu Z."/>
        </authorList>
    </citation>
    <scope>NUCLEOTIDE SEQUENCE [LARGE SCALE GENOMIC DNA]</scope>
    <source>
        <strain evidence="2">G4</strain>
        <tissue evidence="2">Muscle</tissue>
    </source>
</reference>
<protein>
    <recommendedName>
        <fullName evidence="4">G2/M phase-specific E3 ubiquitin-protein ligase-like</fullName>
    </recommendedName>
</protein>
<dbReference type="Proteomes" id="UP001591681">
    <property type="component" value="Unassembled WGS sequence"/>
</dbReference>
<evidence type="ECO:0008006" key="4">
    <source>
        <dbReference type="Google" id="ProtNLM"/>
    </source>
</evidence>
<keyword evidence="3" id="KW-1185">Reference proteome</keyword>
<dbReference type="InterPro" id="IPR035983">
    <property type="entry name" value="Hect_E3_ubiquitin_ligase"/>
</dbReference>
<sequence>MDEAGRATLNQAISALRGILSSPQLANISSSANLVSSPESLGVTVDREMSRLFPSGTPATAVPHSSLRYDSQRHFGNFTRTRRKRCEEENPEENQPSLTAQANESFPSGSAQQSSSTVCVYVADDDLLPSTSSNNNNYNNYLSVLATLSDVSSEDEELQTAMLASLQSERATECTAPPVKEILHELATKITDHTKSKFNISRSNVLDGALRGFKRSSYQPQNGIMVRFSDDLGFTEEAVDLGGPKREFLRLLIQALSTSSMFEGEEGKKNLTIDSIAMREDRYFFAGRAIAVSLIHGGPPACFVSPTLFSCLVHGPDRGQPVLEDIVDVELRDKIKRIADSETMDELRAATLPLEDYLASAGCLRPLRRLEDKTLLVKDLLMFQVIHRVRGPFERFRDGLRTLGLLDKIQAHPESFRPVLCWVPSTLDSDVLDNLFIIRRSAKATNRWNAEDAVIPFWRDYLCDAEGEAPVVFVLLSYYCRGKAVKVYTA</sequence>
<evidence type="ECO:0000313" key="3">
    <source>
        <dbReference type="Proteomes" id="UP001591681"/>
    </source>
</evidence>
<dbReference type="AlphaFoldDB" id="A0ABD1JSM1"/>
<dbReference type="EMBL" id="JBHFQA010000012">
    <property type="protein sequence ID" value="KAL2089876.1"/>
    <property type="molecule type" value="Genomic_DNA"/>
</dbReference>
<feature type="compositionally biased region" description="Polar residues" evidence="1">
    <location>
        <begin position="93"/>
        <end position="104"/>
    </location>
</feature>
<evidence type="ECO:0000256" key="1">
    <source>
        <dbReference type="SAM" id="MobiDB-lite"/>
    </source>
</evidence>
<comment type="caution">
    <text evidence="2">The sequence shown here is derived from an EMBL/GenBank/DDBJ whole genome shotgun (WGS) entry which is preliminary data.</text>
</comment>
<accession>A0ABD1JSM1</accession>
<gene>
    <name evidence="2" type="ORF">ACEWY4_014564</name>
</gene>